<feature type="transmembrane region" description="Helical" evidence="10">
    <location>
        <begin position="50"/>
        <end position="74"/>
    </location>
</feature>
<feature type="transmembrane region" description="Helical" evidence="10">
    <location>
        <begin position="452"/>
        <end position="474"/>
    </location>
</feature>
<dbReference type="InterPro" id="IPR050222">
    <property type="entry name" value="MATE_MdtK"/>
</dbReference>
<keyword evidence="4" id="KW-1003">Cell membrane</keyword>
<dbReference type="Proteomes" id="UP001596417">
    <property type="component" value="Unassembled WGS sequence"/>
</dbReference>
<comment type="caution">
    <text evidence="11">The sequence shown here is derived from an EMBL/GenBank/DDBJ whole genome shotgun (WGS) entry which is preliminary data.</text>
</comment>
<feature type="transmembrane region" description="Helical" evidence="10">
    <location>
        <begin position="422"/>
        <end position="446"/>
    </location>
</feature>
<dbReference type="EMBL" id="JBHTAX010000001">
    <property type="protein sequence ID" value="MFC7191235.1"/>
    <property type="molecule type" value="Genomic_DNA"/>
</dbReference>
<dbReference type="GO" id="GO:0006811">
    <property type="term" value="P:monoatomic ion transport"/>
    <property type="evidence" value="ECO:0007669"/>
    <property type="project" value="UniProtKB-KW"/>
</dbReference>
<keyword evidence="3" id="KW-0050">Antiport</keyword>
<keyword evidence="5 10" id="KW-0812">Transmembrane</keyword>
<name>A0ABD5YXI0_9EURY</name>
<dbReference type="PIRSF" id="PIRSF006603">
    <property type="entry name" value="DinF"/>
    <property type="match status" value="1"/>
</dbReference>
<evidence type="ECO:0000256" key="2">
    <source>
        <dbReference type="ARBA" id="ARBA00022448"/>
    </source>
</evidence>
<feature type="transmembrane region" description="Helical" evidence="10">
    <location>
        <begin position="350"/>
        <end position="370"/>
    </location>
</feature>
<keyword evidence="6 10" id="KW-1133">Transmembrane helix</keyword>
<evidence type="ECO:0000313" key="12">
    <source>
        <dbReference type="Proteomes" id="UP001596417"/>
    </source>
</evidence>
<feature type="transmembrane region" description="Helical" evidence="10">
    <location>
        <begin position="95"/>
        <end position="116"/>
    </location>
</feature>
<evidence type="ECO:0000256" key="1">
    <source>
        <dbReference type="ARBA" id="ARBA00004651"/>
    </source>
</evidence>
<evidence type="ECO:0000256" key="10">
    <source>
        <dbReference type="SAM" id="Phobius"/>
    </source>
</evidence>
<dbReference type="Pfam" id="PF01554">
    <property type="entry name" value="MatE"/>
    <property type="match status" value="2"/>
</dbReference>
<feature type="transmembrane region" description="Helical" evidence="10">
    <location>
        <begin position="136"/>
        <end position="154"/>
    </location>
</feature>
<dbReference type="RefSeq" id="WP_248908797.1">
    <property type="nucleotide sequence ID" value="NZ_CP109979.1"/>
</dbReference>
<evidence type="ECO:0000313" key="11">
    <source>
        <dbReference type="EMBL" id="MFC7191235.1"/>
    </source>
</evidence>
<dbReference type="NCBIfam" id="TIGR00797">
    <property type="entry name" value="matE"/>
    <property type="match status" value="1"/>
</dbReference>
<dbReference type="InterPro" id="IPR002528">
    <property type="entry name" value="MATE_fam"/>
</dbReference>
<keyword evidence="12" id="KW-1185">Reference proteome</keyword>
<dbReference type="GO" id="GO:0005886">
    <property type="term" value="C:plasma membrane"/>
    <property type="evidence" value="ECO:0007669"/>
    <property type="project" value="UniProtKB-SubCell"/>
</dbReference>
<reference evidence="11 12" key="1">
    <citation type="journal article" date="2019" name="Int. J. Syst. Evol. Microbiol.">
        <title>The Global Catalogue of Microorganisms (GCM) 10K type strain sequencing project: providing services to taxonomists for standard genome sequencing and annotation.</title>
        <authorList>
            <consortium name="The Broad Institute Genomics Platform"/>
            <consortium name="The Broad Institute Genome Sequencing Center for Infectious Disease"/>
            <person name="Wu L."/>
            <person name="Ma J."/>
        </authorList>
    </citation>
    <scope>NUCLEOTIDE SEQUENCE [LARGE SCALE GENOMIC DNA]</scope>
    <source>
        <strain evidence="11 12">RDMS1</strain>
    </source>
</reference>
<keyword evidence="2" id="KW-0813">Transport</keyword>
<sequence>MFDLEPEDITDGPLFRGLVVLSVPLLAQNVVQVIQQVIDLFWVGRLSNDAVAAVGLTVPLIVILFAVSIVIPFVGTQVLVSQRVGSENISGARRAMFSGLLIAACIGIVLGGLAFVTARPLIDLLLSTRPEAATNHVIELAAAYFGVTALGVCISGISDTTEAAFIGWGDSRTALYMNATALSVNILLDPILIFGFRESPLFEPLGLMGVQSTLFSVTHFAGIGIEGAALANIIGYGIGGALGLVLVARGRNEGMLSRSAAQINRDDIRELIDIGAPSGGQLIAKQTVELVLVVVVFGTAGAAGLAAYIVGFRVSSVAVVPSDSLRQAAQSVVGQNLGAGLSGRAHRATWIGVGAAAGVLLLLGIVQWAIPSTLVHLFVPSLSPEATRLAVDYLVILAYGYPAIGAAYLFQAGFNGARRTKTSFVASLFQYWGVRFPIAAVGGIVLSFGVHAVFWAITISNIVAAIGLGGYYHYSTADGMFDRAAETATAD</sequence>
<protein>
    <recommendedName>
        <fullName evidence="9">Multidrug-efflux transporter</fullName>
    </recommendedName>
</protein>
<dbReference type="GeneID" id="76200956"/>
<organism evidence="11 12">
    <name type="scientific">Halocatena marina</name>
    <dbReference type="NCBI Taxonomy" id="2934937"/>
    <lineage>
        <taxon>Archaea</taxon>
        <taxon>Methanobacteriati</taxon>
        <taxon>Methanobacteriota</taxon>
        <taxon>Stenosarchaea group</taxon>
        <taxon>Halobacteria</taxon>
        <taxon>Halobacteriales</taxon>
        <taxon>Natronomonadaceae</taxon>
        <taxon>Halocatena</taxon>
    </lineage>
</organism>
<comment type="subcellular location">
    <subcellularLocation>
        <location evidence="1">Cell membrane</location>
        <topology evidence="1">Multi-pass membrane protein</topology>
    </subcellularLocation>
</comment>
<accession>A0ABD5YXI0</accession>
<evidence type="ECO:0000256" key="4">
    <source>
        <dbReference type="ARBA" id="ARBA00022475"/>
    </source>
</evidence>
<dbReference type="PANTHER" id="PTHR43298:SF2">
    <property type="entry name" value="FMN_FAD EXPORTER YEEO-RELATED"/>
    <property type="match status" value="1"/>
</dbReference>
<evidence type="ECO:0000256" key="5">
    <source>
        <dbReference type="ARBA" id="ARBA00022692"/>
    </source>
</evidence>
<dbReference type="AlphaFoldDB" id="A0ABD5YXI0"/>
<dbReference type="GO" id="GO:0015297">
    <property type="term" value="F:antiporter activity"/>
    <property type="evidence" value="ECO:0007669"/>
    <property type="project" value="UniProtKB-KW"/>
</dbReference>
<gene>
    <name evidence="11" type="ORF">ACFQL7_16460</name>
</gene>
<dbReference type="PANTHER" id="PTHR43298">
    <property type="entry name" value="MULTIDRUG RESISTANCE PROTEIN NORM-RELATED"/>
    <property type="match status" value="1"/>
</dbReference>
<feature type="transmembrane region" description="Helical" evidence="10">
    <location>
        <begin position="175"/>
        <end position="196"/>
    </location>
</feature>
<keyword evidence="8 10" id="KW-0472">Membrane</keyword>
<evidence type="ECO:0000256" key="7">
    <source>
        <dbReference type="ARBA" id="ARBA00023065"/>
    </source>
</evidence>
<feature type="transmembrane region" description="Helical" evidence="10">
    <location>
        <begin position="216"/>
        <end position="248"/>
    </location>
</feature>
<evidence type="ECO:0000256" key="9">
    <source>
        <dbReference type="ARBA" id="ARBA00031636"/>
    </source>
</evidence>
<evidence type="ECO:0000256" key="6">
    <source>
        <dbReference type="ARBA" id="ARBA00022989"/>
    </source>
</evidence>
<proteinExistence type="predicted"/>
<feature type="transmembrane region" description="Helical" evidence="10">
    <location>
        <begin position="390"/>
        <end position="410"/>
    </location>
</feature>
<keyword evidence="7" id="KW-0406">Ion transport</keyword>
<evidence type="ECO:0000256" key="3">
    <source>
        <dbReference type="ARBA" id="ARBA00022449"/>
    </source>
</evidence>
<dbReference type="InterPro" id="IPR048279">
    <property type="entry name" value="MdtK-like"/>
</dbReference>
<evidence type="ECO:0000256" key="8">
    <source>
        <dbReference type="ARBA" id="ARBA00023136"/>
    </source>
</evidence>